<feature type="binding site" evidence="15">
    <location>
        <begin position="196"/>
        <end position="198"/>
    </location>
    <ligand>
        <name>substrate</name>
    </ligand>
</feature>
<proteinExistence type="inferred from homology"/>
<keyword evidence="11" id="KW-0720">Serine protease</keyword>
<evidence type="ECO:0000256" key="5">
    <source>
        <dbReference type="ARBA" id="ARBA00013958"/>
    </source>
</evidence>
<evidence type="ECO:0000256" key="16">
    <source>
        <dbReference type="SAM" id="MobiDB-lite"/>
    </source>
</evidence>
<dbReference type="GO" id="GO:0004252">
    <property type="term" value="F:serine-type endopeptidase activity"/>
    <property type="evidence" value="ECO:0007669"/>
    <property type="project" value="InterPro"/>
</dbReference>
<dbReference type="SMART" id="SM00228">
    <property type="entry name" value="PDZ"/>
    <property type="match status" value="2"/>
</dbReference>
<dbReference type="InterPro" id="IPR036034">
    <property type="entry name" value="PDZ_sf"/>
</dbReference>
<evidence type="ECO:0000256" key="8">
    <source>
        <dbReference type="ARBA" id="ARBA00022737"/>
    </source>
</evidence>
<evidence type="ECO:0000256" key="1">
    <source>
        <dbReference type="ARBA" id="ARBA00001772"/>
    </source>
</evidence>
<keyword evidence="7 17" id="KW-0732">Signal</keyword>
<dbReference type="SUPFAM" id="SSF50156">
    <property type="entry name" value="PDZ domain-like"/>
    <property type="match status" value="2"/>
</dbReference>
<accession>A0A6I6MKM2</accession>
<sequence>MRSLLSALAIMTIAAPALAQSRLLAEGFADLNDRLSPAVVNIATSQRVEGVDDLPRFPPGSPMERLNSDGAAQVTSLGSGFIISADGVVVTNNHVIEAADAIEVILQNGQRFEATVVGRDPATDIAVLRMNVRNPLPYVQMADSDTARVGDIVLAIGNPFGLGGSLSVGVVSARNRNIDAGRYDDFIQTDAAINRGNSGGPLFNTDGEVIGVNTAIVSPTGGSVGVGFATPTSIVRPVVDQILRYGEIRRGWLGVRLANLNSAAAERAGYRGDGGAVVTRVTPDGPAASAGLRPGDIVLKFNNRDVTDSRSLTRMVGEAQVGTSAPLEIVRDGRRMTLTATIERLEEAEGASRAASGEESNEPRRDGGPRGGRIFGVALSELDPSLREEFQIEPDVEGLVVLSIDIDSANENVLRPGDVIEQIGFQKTDTMITARAIAGEAAVGEHAVVVRINREGQRTFRRLRARS</sequence>
<evidence type="ECO:0000256" key="9">
    <source>
        <dbReference type="ARBA" id="ARBA00022764"/>
    </source>
</evidence>
<dbReference type="AlphaFoldDB" id="A0A6I6MKM2"/>
<keyword evidence="6 19" id="KW-0645">Protease</keyword>
<evidence type="ECO:0000256" key="14">
    <source>
        <dbReference type="PIRSR" id="PIRSR611782-1"/>
    </source>
</evidence>
<keyword evidence="10 19" id="KW-0378">Hydrolase</keyword>
<evidence type="ECO:0000256" key="2">
    <source>
        <dbReference type="ARBA" id="ARBA00004418"/>
    </source>
</evidence>
<dbReference type="Gene3D" id="2.30.42.60">
    <property type="match status" value="1"/>
</dbReference>
<keyword evidence="9" id="KW-0574">Periplasm</keyword>
<organism evidence="19 20">
    <name type="scientific">Terricaulis silvestris</name>
    <dbReference type="NCBI Taxonomy" id="2686094"/>
    <lineage>
        <taxon>Bacteria</taxon>
        <taxon>Pseudomonadati</taxon>
        <taxon>Pseudomonadota</taxon>
        <taxon>Alphaproteobacteria</taxon>
        <taxon>Caulobacterales</taxon>
        <taxon>Caulobacteraceae</taxon>
        <taxon>Terricaulis</taxon>
    </lineage>
</organism>
<evidence type="ECO:0000256" key="3">
    <source>
        <dbReference type="ARBA" id="ARBA00010541"/>
    </source>
</evidence>
<dbReference type="NCBIfam" id="TIGR02037">
    <property type="entry name" value="degP_htrA_DO"/>
    <property type="match status" value="1"/>
</dbReference>
<feature type="binding site" evidence="15">
    <location>
        <position position="124"/>
    </location>
    <ligand>
        <name>substrate</name>
    </ligand>
</feature>
<comment type="catalytic activity">
    <reaction evidence="1">
        <text>Acts on substrates that are at least partially unfolded. The cleavage site P1 residue is normally between a pair of hydrophobic residues, such as Val-|-Val.</text>
        <dbReference type="EC" id="3.4.21.107"/>
    </reaction>
</comment>
<name>A0A6I6MKM2_9CAUL</name>
<dbReference type="Gene3D" id="2.30.42.10">
    <property type="match status" value="1"/>
</dbReference>
<keyword evidence="8" id="KW-0677">Repeat</keyword>
<dbReference type="PANTHER" id="PTHR22939">
    <property type="entry name" value="SERINE PROTEASE FAMILY S1C HTRA-RELATED"/>
    <property type="match status" value="1"/>
</dbReference>
<feature type="active site" description="Charge relay system" evidence="14">
    <location>
        <position position="94"/>
    </location>
</feature>
<evidence type="ECO:0000313" key="19">
    <source>
        <dbReference type="EMBL" id="QGZ95895.1"/>
    </source>
</evidence>
<dbReference type="PRINTS" id="PR00834">
    <property type="entry name" value="PROTEASES2C"/>
</dbReference>
<feature type="signal peptide" evidence="17">
    <location>
        <begin position="1"/>
        <end position="19"/>
    </location>
</feature>
<evidence type="ECO:0000259" key="18">
    <source>
        <dbReference type="PROSITE" id="PS50106"/>
    </source>
</evidence>
<feature type="active site" description="Charge relay system" evidence="14">
    <location>
        <position position="124"/>
    </location>
</feature>
<dbReference type="InterPro" id="IPR011782">
    <property type="entry name" value="Pept_S1C_Do"/>
</dbReference>
<evidence type="ECO:0000256" key="10">
    <source>
        <dbReference type="ARBA" id="ARBA00022801"/>
    </source>
</evidence>
<feature type="chain" id="PRO_5038863788" description="Probable periplasmic serine endoprotease DegP-like" evidence="17">
    <location>
        <begin position="20"/>
        <end position="467"/>
    </location>
</feature>
<keyword evidence="12" id="KW-0346">Stress response</keyword>
<feature type="binding site" evidence="15">
    <location>
        <position position="94"/>
    </location>
    <ligand>
        <name>substrate</name>
    </ligand>
</feature>
<comment type="similarity">
    <text evidence="3">Belongs to the peptidase S1C family.</text>
</comment>
<dbReference type="EMBL" id="CP047045">
    <property type="protein sequence ID" value="QGZ95895.1"/>
    <property type="molecule type" value="Genomic_DNA"/>
</dbReference>
<gene>
    <name evidence="19" type="primary">mucD_4</name>
    <name evidence="19" type="ORF">DSM104635_02750</name>
</gene>
<keyword evidence="20" id="KW-1185">Reference proteome</keyword>
<dbReference type="KEGG" id="tsv:DSM104635_02750"/>
<evidence type="ECO:0000256" key="15">
    <source>
        <dbReference type="PIRSR" id="PIRSR611782-2"/>
    </source>
</evidence>
<evidence type="ECO:0000256" key="11">
    <source>
        <dbReference type="ARBA" id="ARBA00022825"/>
    </source>
</evidence>
<dbReference type="GO" id="GO:0042597">
    <property type="term" value="C:periplasmic space"/>
    <property type="evidence" value="ECO:0007669"/>
    <property type="project" value="UniProtKB-SubCell"/>
</dbReference>
<feature type="active site" description="Charge relay system" evidence="14">
    <location>
        <position position="198"/>
    </location>
</feature>
<evidence type="ECO:0000256" key="6">
    <source>
        <dbReference type="ARBA" id="ARBA00022670"/>
    </source>
</evidence>
<dbReference type="InterPro" id="IPR001940">
    <property type="entry name" value="Peptidase_S1C"/>
</dbReference>
<evidence type="ECO:0000256" key="7">
    <source>
        <dbReference type="ARBA" id="ARBA00022729"/>
    </source>
</evidence>
<evidence type="ECO:0000256" key="13">
    <source>
        <dbReference type="ARBA" id="ARBA00032850"/>
    </source>
</evidence>
<dbReference type="InterPro" id="IPR001478">
    <property type="entry name" value="PDZ"/>
</dbReference>
<dbReference type="Pfam" id="PF13180">
    <property type="entry name" value="PDZ_2"/>
    <property type="match status" value="1"/>
</dbReference>
<evidence type="ECO:0000256" key="4">
    <source>
        <dbReference type="ARBA" id="ARBA00013035"/>
    </source>
</evidence>
<dbReference type="PANTHER" id="PTHR22939:SF130">
    <property type="entry name" value="PERIPLASMIC SERINE ENDOPROTEASE DEGP-LIKE-RELATED"/>
    <property type="match status" value="1"/>
</dbReference>
<dbReference type="Pfam" id="PF13365">
    <property type="entry name" value="Trypsin_2"/>
    <property type="match status" value="1"/>
</dbReference>
<dbReference type="InterPro" id="IPR009003">
    <property type="entry name" value="Peptidase_S1_PA"/>
</dbReference>
<dbReference type="Proteomes" id="UP000431269">
    <property type="component" value="Chromosome"/>
</dbReference>
<dbReference type="SUPFAM" id="SSF50494">
    <property type="entry name" value="Trypsin-like serine proteases"/>
    <property type="match status" value="1"/>
</dbReference>
<dbReference type="Gene3D" id="2.40.10.120">
    <property type="match status" value="1"/>
</dbReference>
<feature type="region of interest" description="Disordered" evidence="16">
    <location>
        <begin position="344"/>
        <end position="372"/>
    </location>
</feature>
<evidence type="ECO:0000313" key="20">
    <source>
        <dbReference type="Proteomes" id="UP000431269"/>
    </source>
</evidence>
<dbReference type="GO" id="GO:0006508">
    <property type="term" value="P:proteolysis"/>
    <property type="evidence" value="ECO:0007669"/>
    <property type="project" value="UniProtKB-KW"/>
</dbReference>
<evidence type="ECO:0000256" key="17">
    <source>
        <dbReference type="SAM" id="SignalP"/>
    </source>
</evidence>
<evidence type="ECO:0000256" key="12">
    <source>
        <dbReference type="ARBA" id="ARBA00023016"/>
    </source>
</evidence>
<dbReference type="PROSITE" id="PS50106">
    <property type="entry name" value="PDZ"/>
    <property type="match status" value="1"/>
</dbReference>
<comment type="subcellular location">
    <subcellularLocation>
        <location evidence="2">Periplasm</location>
    </subcellularLocation>
</comment>
<dbReference type="EC" id="3.4.21.107" evidence="4"/>
<reference evidence="20" key="1">
    <citation type="submission" date="2019-12" db="EMBL/GenBank/DDBJ databases">
        <title>Complete genome of Terracaulis silvestris 0127_4.</title>
        <authorList>
            <person name="Vieira S."/>
            <person name="Riedel T."/>
            <person name="Sproer C."/>
            <person name="Pascual J."/>
            <person name="Boedeker C."/>
            <person name="Overmann J."/>
        </authorList>
    </citation>
    <scope>NUCLEOTIDE SEQUENCE [LARGE SCALE GENOMIC DNA]</scope>
    <source>
        <strain evidence="20">0127_4</strain>
    </source>
</reference>
<feature type="domain" description="PDZ" evidence="18">
    <location>
        <begin position="242"/>
        <end position="308"/>
    </location>
</feature>
<protein>
    <recommendedName>
        <fullName evidence="5">Probable periplasmic serine endoprotease DegP-like</fullName>
        <ecNumber evidence="4">3.4.21.107</ecNumber>
    </recommendedName>
    <alternativeName>
        <fullName evidence="13">Protease Do</fullName>
    </alternativeName>
</protein>